<keyword evidence="5 8" id="KW-0472">Membrane</keyword>
<dbReference type="EMBL" id="CAJVCH010285952">
    <property type="protein sequence ID" value="CAG7784921.1"/>
    <property type="molecule type" value="Genomic_DNA"/>
</dbReference>
<dbReference type="InterPro" id="IPR052192">
    <property type="entry name" value="Insect_Ionotropic_Sensory_Rcpt"/>
</dbReference>
<dbReference type="Proteomes" id="UP000708208">
    <property type="component" value="Unassembled WGS sequence"/>
</dbReference>
<keyword evidence="3 8" id="KW-0812">Transmembrane</keyword>
<evidence type="ECO:0000256" key="7">
    <source>
        <dbReference type="ARBA" id="ARBA00023180"/>
    </source>
</evidence>
<reference evidence="9" key="1">
    <citation type="submission" date="2021-06" db="EMBL/GenBank/DDBJ databases">
        <authorList>
            <person name="Hodson N. C."/>
            <person name="Mongue J. A."/>
            <person name="Jaron S. K."/>
        </authorList>
    </citation>
    <scope>NUCLEOTIDE SEQUENCE</scope>
</reference>
<name>A0A8J2K8J0_9HEXA</name>
<dbReference type="GO" id="GO:0005886">
    <property type="term" value="C:plasma membrane"/>
    <property type="evidence" value="ECO:0007669"/>
    <property type="project" value="UniProtKB-SubCell"/>
</dbReference>
<evidence type="ECO:0000256" key="8">
    <source>
        <dbReference type="SAM" id="Phobius"/>
    </source>
</evidence>
<dbReference type="OrthoDB" id="6419232at2759"/>
<keyword evidence="2" id="KW-1003">Cell membrane</keyword>
<feature type="transmembrane region" description="Helical" evidence="8">
    <location>
        <begin position="193"/>
        <end position="211"/>
    </location>
</feature>
<evidence type="ECO:0000313" key="9">
    <source>
        <dbReference type="EMBL" id="CAG7784921.1"/>
    </source>
</evidence>
<keyword evidence="10" id="KW-1185">Reference proteome</keyword>
<sequence length="478" mass="54072">MAGIHIPPILMSNNDGVVKGGSFYEMYRLCSSQFNFTVNYHFGTKGGTGRKNPNGTWTGIMGDLLTRKVDQSAVLRLTPARYGLVDFSNFLIQDQPVFFKAHPPRSVKWDVMIRPFQGSVWLLMVLTATSLASFTFVLVTGTNSGKEKLRKNKSEDKQVLRLLRLGTSERWSYSIFLIYSLTVDQGSEIVICTRRILTLWLFCILIMGTVYKDKLYLFLTFPVEEETPTDLGGLASRPDYSVVYNYWKSSLYNTFKTSGNPIHQNLLQRFELEPNIVSCVVRAIFQSNTVCIGFESYIDFTIARNATIRSNFYPGLVTSSIMNHDPMYLGLAFQRNSIYTEAWNTIVGMVRDSGVLSKLKEQVLDTHKKTGRKWLLREWEHQPGGNVSGDLGTFNPDPPVTSLMEKLQNLIGNFEKHVFPLNTRHIGAIMSTWICLCFVSVVVFMVEIKTLMGISSSTIINNYLGHCGNKKSLQVETP</sequence>
<evidence type="ECO:0000256" key="2">
    <source>
        <dbReference type="ARBA" id="ARBA00022475"/>
    </source>
</evidence>
<feature type="transmembrane region" description="Helical" evidence="8">
    <location>
        <begin position="120"/>
        <end position="141"/>
    </location>
</feature>
<evidence type="ECO:0000313" key="10">
    <source>
        <dbReference type="Proteomes" id="UP000708208"/>
    </source>
</evidence>
<evidence type="ECO:0008006" key="11">
    <source>
        <dbReference type="Google" id="ProtNLM"/>
    </source>
</evidence>
<protein>
    <recommendedName>
        <fullName evidence="11">Ionotropic glutamate receptor L-glutamate and glycine-binding domain-containing protein</fullName>
    </recommendedName>
</protein>
<evidence type="ECO:0000256" key="5">
    <source>
        <dbReference type="ARBA" id="ARBA00023136"/>
    </source>
</evidence>
<dbReference type="PANTHER" id="PTHR42643:SF24">
    <property type="entry name" value="IONOTROPIC RECEPTOR 60A"/>
    <property type="match status" value="1"/>
</dbReference>
<feature type="transmembrane region" description="Helical" evidence="8">
    <location>
        <begin position="426"/>
        <end position="446"/>
    </location>
</feature>
<keyword evidence="6" id="KW-0675">Receptor</keyword>
<evidence type="ECO:0000256" key="4">
    <source>
        <dbReference type="ARBA" id="ARBA00022989"/>
    </source>
</evidence>
<evidence type="ECO:0000256" key="1">
    <source>
        <dbReference type="ARBA" id="ARBA00004651"/>
    </source>
</evidence>
<dbReference type="PANTHER" id="PTHR42643">
    <property type="entry name" value="IONOTROPIC RECEPTOR 20A-RELATED"/>
    <property type="match status" value="1"/>
</dbReference>
<gene>
    <name evidence="9" type="ORF">AFUS01_LOCUS23579</name>
</gene>
<comment type="subcellular location">
    <subcellularLocation>
        <location evidence="1">Cell membrane</location>
        <topology evidence="1">Multi-pass membrane protein</topology>
    </subcellularLocation>
</comment>
<dbReference type="AlphaFoldDB" id="A0A8J2K8J0"/>
<keyword evidence="7" id="KW-0325">Glycoprotein</keyword>
<comment type="caution">
    <text evidence="9">The sequence shown here is derived from an EMBL/GenBank/DDBJ whole genome shotgun (WGS) entry which is preliminary data.</text>
</comment>
<evidence type="ECO:0000256" key="6">
    <source>
        <dbReference type="ARBA" id="ARBA00023170"/>
    </source>
</evidence>
<proteinExistence type="predicted"/>
<evidence type="ECO:0000256" key="3">
    <source>
        <dbReference type="ARBA" id="ARBA00022692"/>
    </source>
</evidence>
<accession>A0A8J2K8J0</accession>
<organism evidence="9 10">
    <name type="scientific">Allacma fusca</name>
    <dbReference type="NCBI Taxonomy" id="39272"/>
    <lineage>
        <taxon>Eukaryota</taxon>
        <taxon>Metazoa</taxon>
        <taxon>Ecdysozoa</taxon>
        <taxon>Arthropoda</taxon>
        <taxon>Hexapoda</taxon>
        <taxon>Collembola</taxon>
        <taxon>Symphypleona</taxon>
        <taxon>Sminthuridae</taxon>
        <taxon>Allacma</taxon>
    </lineage>
</organism>
<keyword evidence="4 8" id="KW-1133">Transmembrane helix</keyword>